<dbReference type="PANTHER" id="PTHR43798:SF33">
    <property type="entry name" value="HYDROLASE, PUTATIVE (AFU_ORTHOLOGUE AFUA_2G14860)-RELATED"/>
    <property type="match status" value="1"/>
</dbReference>
<comment type="caution">
    <text evidence="2">The sequence shown here is derived from an EMBL/GenBank/DDBJ whole genome shotgun (WGS) entry which is preliminary data.</text>
</comment>
<gene>
    <name evidence="2" type="ORF">F4Y60_12205</name>
</gene>
<dbReference type="PRINTS" id="PR00111">
    <property type="entry name" value="ABHYDROLASE"/>
</dbReference>
<dbReference type="EMBL" id="VXRY01000499">
    <property type="protein sequence ID" value="MXY34822.1"/>
    <property type="molecule type" value="Genomic_DNA"/>
</dbReference>
<evidence type="ECO:0000259" key="1">
    <source>
        <dbReference type="Pfam" id="PF12697"/>
    </source>
</evidence>
<dbReference type="Gene3D" id="3.40.50.1820">
    <property type="entry name" value="alpha/beta hydrolase"/>
    <property type="match status" value="1"/>
</dbReference>
<dbReference type="SUPFAM" id="SSF53474">
    <property type="entry name" value="alpha/beta-Hydrolases"/>
    <property type="match status" value="1"/>
</dbReference>
<dbReference type="GO" id="GO:0016787">
    <property type="term" value="F:hydrolase activity"/>
    <property type="evidence" value="ECO:0007669"/>
    <property type="project" value="UniProtKB-KW"/>
</dbReference>
<accession>A0A6B0Y3Y6</accession>
<dbReference type="AlphaFoldDB" id="A0A6B0Y3Y6"/>
<name>A0A6B0Y3Y6_9RHOB</name>
<feature type="domain" description="AB hydrolase-1" evidence="1">
    <location>
        <begin position="4"/>
        <end position="228"/>
    </location>
</feature>
<organism evidence="2">
    <name type="scientific">Boseongicola sp. SB0664_bin_43</name>
    <dbReference type="NCBI Taxonomy" id="2604844"/>
    <lineage>
        <taxon>Bacteria</taxon>
        <taxon>Pseudomonadati</taxon>
        <taxon>Pseudomonadota</taxon>
        <taxon>Alphaproteobacteria</taxon>
        <taxon>Rhodobacterales</taxon>
        <taxon>Paracoccaceae</taxon>
        <taxon>Boseongicola</taxon>
    </lineage>
</organism>
<dbReference type="InterPro" id="IPR029058">
    <property type="entry name" value="AB_hydrolase_fold"/>
</dbReference>
<dbReference type="PANTHER" id="PTHR43798">
    <property type="entry name" value="MONOACYLGLYCEROL LIPASE"/>
    <property type="match status" value="1"/>
</dbReference>
<evidence type="ECO:0000313" key="2">
    <source>
        <dbReference type="EMBL" id="MXY34822.1"/>
    </source>
</evidence>
<dbReference type="InterPro" id="IPR000073">
    <property type="entry name" value="AB_hydrolase_1"/>
</dbReference>
<sequence length="237" mass="26088">MTPLVLVHGFMGGSDQWDLQAPLAAGRELIAVDLPGFGRNAHLPPINTIRGFAEWVLAEVAPREFDLLGHSMGGMIVQEMVRLAPCRVRKLVLYGTGATGELPGRFETIETSMQRARTEGARCTARRIAATWFLKRESAPLYHVCAAIAERAKLSAIIAGLEAMRGWSGLDHLSRIAVPSLVLWGDCDRTYEWTQTETLWRTIPSTNLAVVPACAHAVHFERPQQFNALIADFLGES</sequence>
<dbReference type="GO" id="GO:0016020">
    <property type="term" value="C:membrane"/>
    <property type="evidence" value="ECO:0007669"/>
    <property type="project" value="TreeGrafter"/>
</dbReference>
<dbReference type="InterPro" id="IPR050266">
    <property type="entry name" value="AB_hydrolase_sf"/>
</dbReference>
<reference evidence="2" key="1">
    <citation type="submission" date="2019-09" db="EMBL/GenBank/DDBJ databases">
        <title>Characterisation of the sponge microbiome using genome-centric metagenomics.</title>
        <authorList>
            <person name="Engelberts J.P."/>
            <person name="Robbins S.J."/>
            <person name="De Goeij J.M."/>
            <person name="Aranda M."/>
            <person name="Bell S.C."/>
            <person name="Webster N.S."/>
        </authorList>
    </citation>
    <scope>NUCLEOTIDE SEQUENCE</scope>
    <source>
        <strain evidence="2">SB0664_bin_43</strain>
    </source>
</reference>
<dbReference type="Pfam" id="PF12697">
    <property type="entry name" value="Abhydrolase_6"/>
    <property type="match status" value="1"/>
</dbReference>
<proteinExistence type="predicted"/>
<keyword evidence="2" id="KW-0378">Hydrolase</keyword>
<protein>
    <submittedName>
        <fullName evidence="2">Alpha/beta hydrolase</fullName>
    </submittedName>
</protein>